<protein>
    <submittedName>
        <fullName evidence="3">Uncharacterized protein</fullName>
    </submittedName>
</protein>
<organism evidence="3 4">
    <name type="scientific">Antribacter soli</name>
    <dbReference type="NCBI Taxonomy" id="2910976"/>
    <lineage>
        <taxon>Bacteria</taxon>
        <taxon>Bacillati</taxon>
        <taxon>Actinomycetota</taxon>
        <taxon>Actinomycetes</taxon>
        <taxon>Micrococcales</taxon>
        <taxon>Promicromonosporaceae</taxon>
        <taxon>Antribacter</taxon>
    </lineage>
</organism>
<proteinExistence type="predicted"/>
<feature type="compositionally biased region" description="Low complexity" evidence="1">
    <location>
        <begin position="47"/>
        <end position="59"/>
    </location>
</feature>
<evidence type="ECO:0000313" key="3">
    <source>
        <dbReference type="EMBL" id="MCF4120139.1"/>
    </source>
</evidence>
<keyword evidence="4" id="KW-1185">Reference proteome</keyword>
<accession>A0AA41QB09</accession>
<keyword evidence="2" id="KW-0812">Transmembrane</keyword>
<feature type="transmembrane region" description="Helical" evidence="2">
    <location>
        <begin position="12"/>
        <end position="38"/>
    </location>
</feature>
<evidence type="ECO:0000313" key="4">
    <source>
        <dbReference type="Proteomes" id="UP001165405"/>
    </source>
</evidence>
<keyword evidence="2" id="KW-0472">Membrane</keyword>
<feature type="region of interest" description="Disordered" evidence="1">
    <location>
        <begin position="47"/>
        <end position="73"/>
    </location>
</feature>
<sequence length="447" mass="46152">MSQVEKEQPRGLPLGAKIAIVAVAVLAVGGVGTALWLARSASPEAAAPTPAASVTSPSSEPTPSPSAEPTPSATVVVSALTDPVFRDGATPDFWGEGSGVTAQCGMPIEDLVAQASTDDFRMETSGAVAETDGRYSLPLRITETAGRSDAEYQAGDPKLVWVQDGRVVDITVGWNEGAGAFHVTAPGSASFWDGEPVEDIAAGMTIDTLASGYREWVCGDIANIYENNLISSFLTYHPAGTYEVRAITWYGRGTHDDYRNGILLSDAVTVTVGEPPAPAAKFREGFAPAADSMFPLSGTGITCGMAVADLPESDPRYAVAVHGDPSFDYPAWTLPIHVTSDGSGAGGSLIAVLLWVQGGVVVDVGTDDTLADWSVGAVTLVPGGTDDVAVGAAVDTCMPEADGETFRSYRPAGGYEVIPLVRLSYSADSPVVLGDPVPVTVGAYGRP</sequence>
<reference evidence="3" key="1">
    <citation type="submission" date="2022-01" db="EMBL/GenBank/DDBJ databases">
        <title>Antribacter sp. nov., isolated from Guizhou of China.</title>
        <authorList>
            <person name="Chengliang C."/>
            <person name="Ya Z."/>
        </authorList>
    </citation>
    <scope>NUCLEOTIDE SEQUENCE</scope>
    <source>
        <strain evidence="3">KLBMP 9083</strain>
    </source>
</reference>
<keyword evidence="2" id="KW-1133">Transmembrane helix</keyword>
<dbReference type="AlphaFoldDB" id="A0AA41QB09"/>
<evidence type="ECO:0000256" key="2">
    <source>
        <dbReference type="SAM" id="Phobius"/>
    </source>
</evidence>
<dbReference type="Proteomes" id="UP001165405">
    <property type="component" value="Unassembled WGS sequence"/>
</dbReference>
<dbReference type="RefSeq" id="WP_236087850.1">
    <property type="nucleotide sequence ID" value="NZ_JAKGSG010000014.1"/>
</dbReference>
<dbReference type="EMBL" id="JAKGSG010000014">
    <property type="protein sequence ID" value="MCF4120139.1"/>
    <property type="molecule type" value="Genomic_DNA"/>
</dbReference>
<evidence type="ECO:0000256" key="1">
    <source>
        <dbReference type="SAM" id="MobiDB-lite"/>
    </source>
</evidence>
<comment type="caution">
    <text evidence="3">The sequence shown here is derived from an EMBL/GenBank/DDBJ whole genome shotgun (WGS) entry which is preliminary data.</text>
</comment>
<name>A0AA41QB09_9MICO</name>
<gene>
    <name evidence="3" type="ORF">L1785_04025</name>
</gene>